<name>A0A448WUS3_9PLAT</name>
<accession>A0A448WUS3</accession>
<reference evidence="2" key="1">
    <citation type="submission" date="2018-11" db="EMBL/GenBank/DDBJ databases">
        <authorList>
            <consortium name="Pathogen Informatics"/>
        </authorList>
    </citation>
    <scope>NUCLEOTIDE SEQUENCE</scope>
</reference>
<feature type="compositionally biased region" description="Polar residues" evidence="1">
    <location>
        <begin position="225"/>
        <end position="237"/>
    </location>
</feature>
<evidence type="ECO:0000256" key="1">
    <source>
        <dbReference type="SAM" id="MobiDB-lite"/>
    </source>
</evidence>
<feature type="region of interest" description="Disordered" evidence="1">
    <location>
        <begin position="42"/>
        <end position="105"/>
    </location>
</feature>
<keyword evidence="3" id="KW-1185">Reference proteome</keyword>
<protein>
    <submittedName>
        <fullName evidence="2">Uncharacterized protein</fullName>
    </submittedName>
</protein>
<proteinExistence type="predicted"/>
<sequence length="280" mass="30058">MTSSLSLDMNALATGMGDSLDGGEASSLMLPLPLDSILVRHPASHTSKPPSCSEAAEKEEKEDTFLPSGRPSVTNPEERDKLGSSLTGSDGGSISDDKVSDTSSLSDIPTAVHLDMLTTASVTETTIVGTLEPRMMKTSGYGLTKSSDNLVTNAKTSIYTAFEREFGRKRLPLENRGEDEATIITIRETSGLLTGHCEIKSDSELYAPRGGSGVEVDRSNEETINDGSNSSRPTKSELSGEYDIARLIDSGEEVILLLTLKLRKRDTGHLFPPVFIFINT</sequence>
<dbReference type="AlphaFoldDB" id="A0A448WUS3"/>
<dbReference type="EMBL" id="CAAALY010047918">
    <property type="protein sequence ID" value="VEL20765.1"/>
    <property type="molecule type" value="Genomic_DNA"/>
</dbReference>
<feature type="compositionally biased region" description="Basic and acidic residues" evidence="1">
    <location>
        <begin position="55"/>
        <end position="64"/>
    </location>
</feature>
<dbReference type="Proteomes" id="UP000784294">
    <property type="component" value="Unassembled WGS sequence"/>
</dbReference>
<evidence type="ECO:0000313" key="2">
    <source>
        <dbReference type="EMBL" id="VEL20765.1"/>
    </source>
</evidence>
<comment type="caution">
    <text evidence="2">The sequence shown here is derived from an EMBL/GenBank/DDBJ whole genome shotgun (WGS) entry which is preliminary data.</text>
</comment>
<gene>
    <name evidence="2" type="ORF">PXEA_LOCUS14205</name>
</gene>
<feature type="region of interest" description="Disordered" evidence="1">
    <location>
        <begin position="207"/>
        <end position="237"/>
    </location>
</feature>
<feature type="compositionally biased region" description="Low complexity" evidence="1">
    <location>
        <begin position="83"/>
        <end position="94"/>
    </location>
</feature>
<organism evidence="2 3">
    <name type="scientific">Protopolystoma xenopodis</name>
    <dbReference type="NCBI Taxonomy" id="117903"/>
    <lineage>
        <taxon>Eukaryota</taxon>
        <taxon>Metazoa</taxon>
        <taxon>Spiralia</taxon>
        <taxon>Lophotrochozoa</taxon>
        <taxon>Platyhelminthes</taxon>
        <taxon>Monogenea</taxon>
        <taxon>Polyopisthocotylea</taxon>
        <taxon>Polystomatidea</taxon>
        <taxon>Polystomatidae</taxon>
        <taxon>Protopolystoma</taxon>
    </lineage>
</organism>
<evidence type="ECO:0000313" key="3">
    <source>
        <dbReference type="Proteomes" id="UP000784294"/>
    </source>
</evidence>